<dbReference type="InterPro" id="IPR007275">
    <property type="entry name" value="YTH_domain"/>
</dbReference>
<dbReference type="CDD" id="cd21134">
    <property type="entry name" value="YTH"/>
    <property type="match status" value="1"/>
</dbReference>
<feature type="region of interest" description="Disordered" evidence="1">
    <location>
        <begin position="113"/>
        <end position="152"/>
    </location>
</feature>
<dbReference type="Pfam" id="PF25701">
    <property type="entry name" value="RRM_YTH1"/>
    <property type="match status" value="1"/>
</dbReference>
<dbReference type="GO" id="GO:0000398">
    <property type="term" value="P:mRNA splicing, via spliceosome"/>
    <property type="evidence" value="ECO:0007669"/>
    <property type="project" value="TreeGrafter"/>
</dbReference>
<comment type="caution">
    <text evidence="3">The sequence shown here is derived from an EMBL/GenBank/DDBJ whole genome shotgun (WGS) entry which is preliminary data.</text>
</comment>
<reference evidence="3 4" key="1">
    <citation type="journal article" date="2014" name="BMC Genomics">
        <title>Comparative genomics of the major fungal agents of human and animal Sporotrichosis: Sporothrix schenckii and Sporothrix brasiliensis.</title>
        <authorList>
            <person name="Teixeira M.M."/>
            <person name="de Almeida L.G."/>
            <person name="Kubitschek-Barreira P."/>
            <person name="Alves F.L."/>
            <person name="Kioshima E.S."/>
            <person name="Abadio A.K."/>
            <person name="Fernandes L."/>
            <person name="Derengowski L.S."/>
            <person name="Ferreira K.S."/>
            <person name="Souza R.C."/>
            <person name="Ruiz J.C."/>
            <person name="de Andrade N.C."/>
            <person name="Paes H.C."/>
            <person name="Nicola A.M."/>
            <person name="Albuquerque P."/>
            <person name="Gerber A.L."/>
            <person name="Martins V.P."/>
            <person name="Peconick L.D."/>
            <person name="Neto A.V."/>
            <person name="Chaucanez C.B."/>
            <person name="Silva P.A."/>
            <person name="Cunha O.L."/>
            <person name="de Oliveira F.F."/>
            <person name="dos Santos T.C."/>
            <person name="Barros A.L."/>
            <person name="Soares M.A."/>
            <person name="de Oliveira L.M."/>
            <person name="Marini M.M."/>
            <person name="Villalobos-Duno H."/>
            <person name="Cunha M.M."/>
            <person name="de Hoog S."/>
            <person name="da Silveira J.F."/>
            <person name="Henrissat B."/>
            <person name="Nino-Vega G.A."/>
            <person name="Cisalpino P.S."/>
            <person name="Mora-Montes H.M."/>
            <person name="Almeida S.R."/>
            <person name="Stajich J.E."/>
            <person name="Lopes-Bezerra L.M."/>
            <person name="Vasconcelos A.T."/>
            <person name="Felipe M.S."/>
        </authorList>
    </citation>
    <scope>NUCLEOTIDE SEQUENCE [LARGE SCALE GENOMIC DNA]</scope>
    <source>
        <strain evidence="3 4">1099-18</strain>
    </source>
</reference>
<dbReference type="GO" id="GO:1990247">
    <property type="term" value="F:N6-methyladenosine-containing RNA reader activity"/>
    <property type="evidence" value="ECO:0007669"/>
    <property type="project" value="TreeGrafter"/>
</dbReference>
<feature type="region of interest" description="Disordered" evidence="1">
    <location>
        <begin position="1"/>
        <end position="98"/>
    </location>
</feature>
<evidence type="ECO:0000313" key="3">
    <source>
        <dbReference type="EMBL" id="KJR88465.1"/>
    </source>
</evidence>
<sequence length="749" mass="80224">MADPTRSQEPLAPVESRQQEQQEAQQQNTPVHSPTSPSSSFPHRQSQQSHSPSYQHLQDPRQPQHPRPHQFAHSNMQQPYYRPPGPGGGPHSHGAFDMHGMAQSLPQADYRQQQQYGAAGNRAGPRSYAMGPGASLSAHYNTHPGGPAPAQQGFYLPHQPPMMGQHYYGTGPVPATAPRHAGGTGGYGYYAGQAPSSTGYYYRHPGQYVHQPQHQHHQPVAHPQGGMPGGGMPGGSAPGIYTPAPNAPRRPSQPVVVTSNPLADGLKSSPNIDKAPRPVYGQSQPTSVVRGPPRKPKQSGHAIWIGNLPPQTNLMSLVHHVCQQTDGLESLFLISKSNCAFANYPDEERCLAAQQKLNDTSYMSVRLVSRLRKTPVEGAQSSMSPTKPTALSTATSTGSSPPQGDEKTADEGEEASRAKTLTADERRSDDAPAAPKKPPTQTSVIVDGSGKSGAPRRPAGYETDRAAAAAIPTIPATTIVSPATKSDRYFILKSLTVEDLELSVRTGIWATQSHNEETLNDAFKSCQNVYLVFSANKSGEYFGYARMTSEINQDPAAAIAFAPTSQSFSEVDLPKAIPTDATETTPRGRIIDDSARGTIFWEAQRDDADEESEENKKEEGSYGADGAEFADGVDGVDGVDTVDGVDGTDKTGGADGVDGDVRAGTTDAIDGTDGVDGADGDDPKVWGKPFQLEWLSTTRLPFYRTRGMRNPLNANREIKIARDGTEVDPAVGRKLTSFFHQSTLSASNT</sequence>
<feature type="region of interest" description="Disordered" evidence="1">
    <location>
        <begin position="375"/>
        <end position="461"/>
    </location>
</feature>
<feature type="compositionally biased region" description="Low complexity" evidence="1">
    <location>
        <begin position="388"/>
        <end position="402"/>
    </location>
</feature>
<dbReference type="InterPro" id="IPR057720">
    <property type="entry name" value="RRM_YTH1"/>
</dbReference>
<feature type="compositionally biased region" description="Low complexity" evidence="1">
    <location>
        <begin position="19"/>
        <end position="61"/>
    </location>
</feature>
<dbReference type="AlphaFoldDB" id="A0A0F2MI08"/>
<dbReference type="SUPFAM" id="SSF54928">
    <property type="entry name" value="RNA-binding domain, RBD"/>
    <property type="match status" value="1"/>
</dbReference>
<evidence type="ECO:0000256" key="1">
    <source>
        <dbReference type="SAM" id="MobiDB-lite"/>
    </source>
</evidence>
<gene>
    <name evidence="3" type="ORF">SPSK_07034</name>
</gene>
<dbReference type="InterPro" id="IPR035979">
    <property type="entry name" value="RBD_domain_sf"/>
</dbReference>
<feature type="compositionally biased region" description="Low complexity" evidence="1">
    <location>
        <begin position="624"/>
        <end position="645"/>
    </location>
</feature>
<dbReference type="GO" id="GO:0003729">
    <property type="term" value="F:mRNA binding"/>
    <property type="evidence" value="ECO:0007669"/>
    <property type="project" value="TreeGrafter"/>
</dbReference>
<dbReference type="Gene3D" id="3.10.590.10">
    <property type="entry name" value="ph1033 like domains"/>
    <property type="match status" value="2"/>
</dbReference>
<dbReference type="VEuPathDB" id="FungiDB:SPSK_07034"/>
<dbReference type="OrthoDB" id="306690at2759"/>
<feature type="domain" description="YTH" evidence="2">
    <location>
        <begin position="487"/>
        <end position="739"/>
    </location>
</feature>
<dbReference type="Pfam" id="PF04146">
    <property type="entry name" value="YTH"/>
    <property type="match status" value="1"/>
</dbReference>
<feature type="compositionally biased region" description="Basic and acidic residues" evidence="1">
    <location>
        <begin position="404"/>
        <end position="430"/>
    </location>
</feature>
<proteinExistence type="predicted"/>
<name>A0A0F2MI08_SPOSC</name>
<feature type="region of interest" description="Disordered" evidence="1">
    <location>
        <begin position="604"/>
        <end position="684"/>
    </location>
</feature>
<dbReference type="KEGG" id="ssck:SPSK_07034"/>
<dbReference type="EMBL" id="AXCR01000004">
    <property type="protein sequence ID" value="KJR88465.1"/>
    <property type="molecule type" value="Genomic_DNA"/>
</dbReference>
<dbReference type="GeneID" id="27668981"/>
<dbReference type="Proteomes" id="UP000033710">
    <property type="component" value="Unassembled WGS sequence"/>
</dbReference>
<dbReference type="PANTHER" id="PTHR12357">
    <property type="entry name" value="YTH YT521-B HOMOLOGY DOMAIN-CONTAINING"/>
    <property type="match status" value="1"/>
</dbReference>
<dbReference type="PROSITE" id="PS50882">
    <property type="entry name" value="YTH"/>
    <property type="match status" value="1"/>
</dbReference>
<reference evidence="3 4" key="2">
    <citation type="journal article" date="2015" name="Eukaryot. Cell">
        <title>Asexual propagation of a virulent clone complex in a human and feline outbreak of sporotrichosis.</title>
        <authorList>
            <person name="Teixeira Mde M."/>
            <person name="Rodrigues A.M."/>
            <person name="Tsui C.K."/>
            <person name="de Almeida L.G."/>
            <person name="Van Diepeningen A.D."/>
            <person name="van den Ende B.G."/>
            <person name="Fernandes G.F."/>
            <person name="Kano R."/>
            <person name="Hamelin R.C."/>
            <person name="Lopes-Bezerra L.M."/>
            <person name="Vasconcelos A.T."/>
            <person name="de Hoog S."/>
            <person name="de Camargo Z.P."/>
            <person name="Felipe M.S."/>
        </authorList>
    </citation>
    <scope>NUCLEOTIDE SEQUENCE [LARGE SCALE GENOMIC DNA]</scope>
    <source>
        <strain evidence="3 4">1099-18</strain>
    </source>
</reference>
<dbReference type="GO" id="GO:0000381">
    <property type="term" value="P:regulation of alternative mRNA splicing, via spliceosome"/>
    <property type="evidence" value="ECO:0007669"/>
    <property type="project" value="TreeGrafter"/>
</dbReference>
<dbReference type="RefSeq" id="XP_016591141.1">
    <property type="nucleotide sequence ID" value="XM_016733704.1"/>
</dbReference>
<accession>A0A0F2MI08</accession>
<organism evidence="3 4">
    <name type="scientific">Sporothrix schenckii 1099-18</name>
    <dbReference type="NCBI Taxonomy" id="1397361"/>
    <lineage>
        <taxon>Eukaryota</taxon>
        <taxon>Fungi</taxon>
        <taxon>Dikarya</taxon>
        <taxon>Ascomycota</taxon>
        <taxon>Pezizomycotina</taxon>
        <taxon>Sordariomycetes</taxon>
        <taxon>Sordariomycetidae</taxon>
        <taxon>Ophiostomatales</taxon>
        <taxon>Ophiostomataceae</taxon>
        <taxon>Sporothrix</taxon>
    </lineage>
</organism>
<feature type="compositionally biased region" description="Low complexity" evidence="1">
    <location>
        <begin position="662"/>
        <end position="672"/>
    </location>
</feature>
<dbReference type="InterPro" id="IPR012677">
    <property type="entry name" value="Nucleotide-bd_a/b_plait_sf"/>
</dbReference>
<dbReference type="GO" id="GO:0005654">
    <property type="term" value="C:nucleoplasm"/>
    <property type="evidence" value="ECO:0007669"/>
    <property type="project" value="TreeGrafter"/>
</dbReference>
<dbReference type="PANTHER" id="PTHR12357:SF3">
    <property type="entry name" value="YTH DOMAIN-CONTAINING PROTEIN 1"/>
    <property type="match status" value="1"/>
</dbReference>
<evidence type="ECO:0000259" key="2">
    <source>
        <dbReference type="PROSITE" id="PS50882"/>
    </source>
</evidence>
<protein>
    <recommendedName>
        <fullName evidence="2">YTH domain-containing protein</fullName>
    </recommendedName>
</protein>
<feature type="region of interest" description="Disordered" evidence="1">
    <location>
        <begin position="246"/>
        <end position="299"/>
    </location>
</feature>
<dbReference type="InterPro" id="IPR045168">
    <property type="entry name" value="YTH_prot"/>
</dbReference>
<evidence type="ECO:0000313" key="4">
    <source>
        <dbReference type="Proteomes" id="UP000033710"/>
    </source>
</evidence>
<dbReference type="Gene3D" id="3.30.70.330">
    <property type="match status" value="1"/>
</dbReference>